<keyword evidence="2" id="KW-1185">Reference proteome</keyword>
<gene>
    <name evidence="1" type="ORF">JTE90_027386</name>
</gene>
<evidence type="ECO:0008006" key="3">
    <source>
        <dbReference type="Google" id="ProtNLM"/>
    </source>
</evidence>
<evidence type="ECO:0000313" key="2">
    <source>
        <dbReference type="Proteomes" id="UP000827092"/>
    </source>
</evidence>
<comment type="caution">
    <text evidence="1">The sequence shown here is derived from an EMBL/GenBank/DDBJ whole genome shotgun (WGS) entry which is preliminary data.</text>
</comment>
<proteinExistence type="predicted"/>
<reference evidence="1 2" key="1">
    <citation type="journal article" date="2022" name="Nat. Ecol. Evol.">
        <title>A masculinizing supergene underlies an exaggerated male reproductive morph in a spider.</title>
        <authorList>
            <person name="Hendrickx F."/>
            <person name="De Corte Z."/>
            <person name="Sonet G."/>
            <person name="Van Belleghem S.M."/>
            <person name="Kostlbacher S."/>
            <person name="Vangestel C."/>
        </authorList>
    </citation>
    <scope>NUCLEOTIDE SEQUENCE [LARGE SCALE GENOMIC DNA]</scope>
    <source>
        <strain evidence="1">W744_W776</strain>
    </source>
</reference>
<dbReference type="Proteomes" id="UP000827092">
    <property type="component" value="Unassembled WGS sequence"/>
</dbReference>
<protein>
    <recommendedName>
        <fullName evidence="3">Secreted protein</fullName>
    </recommendedName>
</protein>
<dbReference type="EMBL" id="JAFNEN010000002">
    <property type="protein sequence ID" value="KAG8201908.1"/>
    <property type="molecule type" value="Genomic_DNA"/>
</dbReference>
<organism evidence="1 2">
    <name type="scientific">Oedothorax gibbosus</name>
    <dbReference type="NCBI Taxonomy" id="931172"/>
    <lineage>
        <taxon>Eukaryota</taxon>
        <taxon>Metazoa</taxon>
        <taxon>Ecdysozoa</taxon>
        <taxon>Arthropoda</taxon>
        <taxon>Chelicerata</taxon>
        <taxon>Arachnida</taxon>
        <taxon>Araneae</taxon>
        <taxon>Araneomorphae</taxon>
        <taxon>Entelegynae</taxon>
        <taxon>Araneoidea</taxon>
        <taxon>Linyphiidae</taxon>
        <taxon>Erigoninae</taxon>
        <taxon>Oedothorax</taxon>
    </lineage>
</organism>
<evidence type="ECO:0000313" key="1">
    <source>
        <dbReference type="EMBL" id="KAG8201908.1"/>
    </source>
</evidence>
<name>A0AAV6W1E0_9ARAC</name>
<accession>A0AAV6W1E0</accession>
<dbReference type="AlphaFoldDB" id="A0AAV6W1E0"/>
<sequence>MDCVFMILHGLVAVTKQTFGHPRLPERIASRRGGPTIRSWTSSTRTRYAPRRYDTSRFGCCDQLVPSSFATQDIVKTRIGNNNEIDILV</sequence>